<dbReference type="AlphaFoldDB" id="A0A967B1X2"/>
<name>A0A967B1X2_9MICO</name>
<feature type="transmembrane region" description="Helical" evidence="1">
    <location>
        <begin position="88"/>
        <end position="108"/>
    </location>
</feature>
<dbReference type="EMBL" id="JAAOIV010000008">
    <property type="protein sequence ID" value="NHN56497.1"/>
    <property type="molecule type" value="Genomic_DNA"/>
</dbReference>
<evidence type="ECO:0000313" key="4">
    <source>
        <dbReference type="Proteomes" id="UP000744769"/>
    </source>
</evidence>
<feature type="signal peptide" evidence="2">
    <location>
        <begin position="1"/>
        <end position="31"/>
    </location>
</feature>
<keyword evidence="1" id="KW-0472">Membrane</keyword>
<evidence type="ECO:0000313" key="3">
    <source>
        <dbReference type="EMBL" id="NHN56497.1"/>
    </source>
</evidence>
<dbReference type="RefSeq" id="WP_166197156.1">
    <property type="nucleotide sequence ID" value="NZ_JAAOIV010000008.1"/>
</dbReference>
<feature type="chain" id="PRO_5039350140" evidence="2">
    <location>
        <begin position="32"/>
        <end position="153"/>
    </location>
</feature>
<accession>A0A967B1X2</accession>
<organism evidence="3 4">
    <name type="scientific">Metallococcus carri</name>
    <dbReference type="NCBI Taxonomy" id="1656884"/>
    <lineage>
        <taxon>Bacteria</taxon>
        <taxon>Bacillati</taxon>
        <taxon>Actinomycetota</taxon>
        <taxon>Actinomycetes</taxon>
        <taxon>Micrococcales</taxon>
        <taxon>Dermacoccaceae</taxon>
        <taxon>Metallococcus</taxon>
    </lineage>
</organism>
<keyword evidence="2" id="KW-0732">Signal</keyword>
<feature type="transmembrane region" description="Helical" evidence="1">
    <location>
        <begin position="114"/>
        <end position="136"/>
    </location>
</feature>
<protein>
    <submittedName>
        <fullName evidence="3">Uncharacterized protein</fullName>
    </submittedName>
</protein>
<feature type="transmembrane region" description="Helical" evidence="1">
    <location>
        <begin position="61"/>
        <end position="81"/>
    </location>
</feature>
<gene>
    <name evidence="3" type="ORF">G9U51_11980</name>
</gene>
<proteinExistence type="predicted"/>
<keyword evidence="4" id="KW-1185">Reference proteome</keyword>
<comment type="caution">
    <text evidence="3">The sequence shown here is derived from an EMBL/GenBank/DDBJ whole genome shotgun (WGS) entry which is preliminary data.</text>
</comment>
<keyword evidence="1" id="KW-1133">Transmembrane helix</keyword>
<sequence length="153" mass="16449">MTQTSRALQFALRAMYAGAALSALSIPLTFAARGSIAEGIRATATTATQRGAVDDITTGTVGLMVTVAAVSVVLWLVLARLNRRGRWWARIVSTVLAGFAVLQTWSLVTRGHLPWYGIVVQLLIALTGVVAAGWLWHRSNAAHFERVAALPQR</sequence>
<dbReference type="Proteomes" id="UP000744769">
    <property type="component" value="Unassembled WGS sequence"/>
</dbReference>
<evidence type="ECO:0000256" key="1">
    <source>
        <dbReference type="SAM" id="Phobius"/>
    </source>
</evidence>
<evidence type="ECO:0000256" key="2">
    <source>
        <dbReference type="SAM" id="SignalP"/>
    </source>
</evidence>
<reference evidence="3" key="1">
    <citation type="submission" date="2020-03" db="EMBL/GenBank/DDBJ databases">
        <title>Draft sequencing of Calidifontibacter sp. DB0510.</title>
        <authorList>
            <person name="Kim D.-U."/>
        </authorList>
    </citation>
    <scope>NUCLEOTIDE SEQUENCE</scope>
    <source>
        <strain evidence="3">DB0510</strain>
    </source>
</reference>
<keyword evidence="1" id="KW-0812">Transmembrane</keyword>